<evidence type="ECO:0000256" key="5">
    <source>
        <dbReference type="SAM" id="SignalP"/>
    </source>
</evidence>
<evidence type="ECO:0000313" key="8">
    <source>
        <dbReference type="EMBL" id="GAA0753475.1"/>
    </source>
</evidence>
<dbReference type="PANTHER" id="PTHR11851">
    <property type="entry name" value="METALLOPROTEASE"/>
    <property type="match status" value="1"/>
</dbReference>
<feature type="signal peptide" evidence="5">
    <location>
        <begin position="1"/>
        <end position="33"/>
    </location>
</feature>
<dbReference type="InterPro" id="IPR011249">
    <property type="entry name" value="Metalloenz_LuxS/M16"/>
</dbReference>
<evidence type="ECO:0000313" key="9">
    <source>
        <dbReference type="Proteomes" id="UP001500279"/>
    </source>
</evidence>
<feature type="domain" description="Peptidase M16 C-terminal" evidence="7">
    <location>
        <begin position="681"/>
        <end position="860"/>
    </location>
</feature>
<feature type="region of interest" description="Disordered" evidence="4">
    <location>
        <begin position="637"/>
        <end position="664"/>
    </location>
</feature>
<dbReference type="InterPro" id="IPR050361">
    <property type="entry name" value="MPP/UQCRC_Complex"/>
</dbReference>
<dbReference type="EMBL" id="BAAAEW010000018">
    <property type="protein sequence ID" value="GAA0753475.1"/>
    <property type="molecule type" value="Genomic_DNA"/>
</dbReference>
<comment type="cofactor">
    <cofactor evidence="1">
        <name>Zn(2+)</name>
        <dbReference type="ChEBI" id="CHEBI:29105"/>
    </cofactor>
</comment>
<evidence type="ECO:0000256" key="4">
    <source>
        <dbReference type="SAM" id="MobiDB-lite"/>
    </source>
</evidence>
<dbReference type="PROSITE" id="PS00143">
    <property type="entry name" value="INSULINASE"/>
    <property type="match status" value="1"/>
</dbReference>
<comment type="caution">
    <text evidence="8">The sequence shown here is derived from an EMBL/GenBank/DDBJ whole genome shotgun (WGS) entry which is preliminary data.</text>
</comment>
<organism evidence="8 9">
    <name type="scientific">Ideonella azotifigens</name>
    <dbReference type="NCBI Taxonomy" id="513160"/>
    <lineage>
        <taxon>Bacteria</taxon>
        <taxon>Pseudomonadati</taxon>
        <taxon>Pseudomonadota</taxon>
        <taxon>Betaproteobacteria</taxon>
        <taxon>Burkholderiales</taxon>
        <taxon>Sphaerotilaceae</taxon>
        <taxon>Ideonella</taxon>
    </lineage>
</organism>
<sequence>MSRRLSLRSLRSFAPSALAWACVTLLAATGAQAAAPAPAPKAAVAAAVAGPLVPVTKVEGITEFRLPNGLQVLLAPDDAKPTTTVNLTYHVGSRQENYGETGMAHLLEHLMFKGTPTHPAVWAEFSKRGLRANGSTWLDRTNYFASFTANDDTLRWFLDWQADAMVNSFIARKDLDTEMTVVRNEMERSENDPSSILEQKVVSAMYEWHNYGKSTIGARTDVENVDIPRLQAFYRQYYQPDNATLIVAGKFDAKQTLAWIQQAFAKTPKPTRVLPKLYTLDPVQEGERSVVLRRQGGTPLLNAAYPVMPGAHPDSAAMTLLGSVMGDVPGGRLHQRLVTTGLAAAVEFDMAQLFDPGFIEFQAKLSPGQAWEPTRDKLLATLESVGTEPVTAEELERARGRWLKSWELRFANPESVGVALSESVALGDWRMFFLQRDRIKAVTLADINRVGAQRLLRDNRTLGIYLPDDHPQRPPAPQAVAVADQFKDYHPVAELPQAEAFDATPANIEARTHYSQIAPGLKLALLPKGTRGDLVNATLALHLGDEASLKGQSDAAEMMAALLDKGSATLSRQQIQDRLTALKAELAFSGGPTRLQARIVSPKDNLPAVIALMGELLRQPAFPAAALEELRQQSLASLETQRKEPQAILSTELSRRGNPYPRGDVRYSESFDEQAEDLRALTLAQVKAFHQRFVGAGNAEFAAVGAMDEVAVKAALEKALGGWQAQQAFQRVPDPLVPRKGERMVFETPDKQNASLYALLSLPVKDGDADEAALRVANFIFGQGGNSRLWKHIREAEGLSYSVGSGLALDPLNANSTFYGFAIFAPQNRAKVEAAFKQEFDRALAEGFSAAEVAQAQQGLLNARRLARAQDGALAAGLASNLYLGRTQAQSEALDKAIAGVTAAQVSEVWRRHVQAERLLLGVAGDFKGQ</sequence>
<dbReference type="Pfam" id="PF05193">
    <property type="entry name" value="Peptidase_M16_C"/>
    <property type="match status" value="2"/>
</dbReference>
<evidence type="ECO:0000259" key="7">
    <source>
        <dbReference type="Pfam" id="PF05193"/>
    </source>
</evidence>
<keyword evidence="9" id="KW-1185">Reference proteome</keyword>
<dbReference type="InterPro" id="IPR001431">
    <property type="entry name" value="Pept_M16_Zn_BS"/>
</dbReference>
<evidence type="ECO:0000256" key="1">
    <source>
        <dbReference type="ARBA" id="ARBA00001947"/>
    </source>
</evidence>
<gene>
    <name evidence="8" type="ORF">GCM10009107_28680</name>
</gene>
<evidence type="ECO:0000256" key="2">
    <source>
        <dbReference type="ARBA" id="ARBA00007261"/>
    </source>
</evidence>
<feature type="domain" description="Peptidase M16 C-terminal" evidence="7">
    <location>
        <begin position="226"/>
        <end position="399"/>
    </location>
</feature>
<name>A0ABN1K339_9BURK</name>
<protein>
    <submittedName>
        <fullName evidence="8">Pitrilysin family protein</fullName>
    </submittedName>
</protein>
<dbReference type="Proteomes" id="UP001500279">
    <property type="component" value="Unassembled WGS sequence"/>
</dbReference>
<accession>A0ABN1K339</accession>
<proteinExistence type="inferred from homology"/>
<dbReference type="Pfam" id="PF00675">
    <property type="entry name" value="Peptidase_M16"/>
    <property type="match status" value="1"/>
</dbReference>
<keyword evidence="5" id="KW-0732">Signal</keyword>
<dbReference type="InterPro" id="IPR007863">
    <property type="entry name" value="Peptidase_M16_C"/>
</dbReference>
<feature type="domain" description="Peptidase M16 N-terminal" evidence="6">
    <location>
        <begin position="72"/>
        <end position="217"/>
    </location>
</feature>
<evidence type="ECO:0000256" key="3">
    <source>
        <dbReference type="RuleBase" id="RU004447"/>
    </source>
</evidence>
<comment type="similarity">
    <text evidence="2 3">Belongs to the peptidase M16 family.</text>
</comment>
<dbReference type="RefSeq" id="WP_141285639.1">
    <property type="nucleotide sequence ID" value="NZ_BAAAEW010000018.1"/>
</dbReference>
<reference evidence="8 9" key="1">
    <citation type="journal article" date="2019" name="Int. J. Syst. Evol. Microbiol.">
        <title>The Global Catalogue of Microorganisms (GCM) 10K type strain sequencing project: providing services to taxonomists for standard genome sequencing and annotation.</title>
        <authorList>
            <consortium name="The Broad Institute Genomics Platform"/>
            <consortium name="The Broad Institute Genome Sequencing Center for Infectious Disease"/>
            <person name="Wu L."/>
            <person name="Ma J."/>
        </authorList>
    </citation>
    <scope>NUCLEOTIDE SEQUENCE [LARGE SCALE GENOMIC DNA]</scope>
    <source>
        <strain evidence="8 9">JCM 15503</strain>
    </source>
</reference>
<dbReference type="SUPFAM" id="SSF63411">
    <property type="entry name" value="LuxS/MPP-like metallohydrolase"/>
    <property type="match status" value="4"/>
</dbReference>
<evidence type="ECO:0000259" key="6">
    <source>
        <dbReference type="Pfam" id="PF00675"/>
    </source>
</evidence>
<dbReference type="Gene3D" id="3.30.830.10">
    <property type="entry name" value="Metalloenzyme, LuxS/M16 peptidase-like"/>
    <property type="match status" value="4"/>
</dbReference>
<dbReference type="InterPro" id="IPR011765">
    <property type="entry name" value="Pept_M16_N"/>
</dbReference>
<dbReference type="PANTHER" id="PTHR11851:SF49">
    <property type="entry name" value="MITOCHONDRIAL-PROCESSING PEPTIDASE SUBUNIT ALPHA"/>
    <property type="match status" value="1"/>
</dbReference>
<feature type="chain" id="PRO_5047198268" evidence="5">
    <location>
        <begin position="34"/>
        <end position="930"/>
    </location>
</feature>